<proteinExistence type="predicted"/>
<sequence>MKLVIRADDIGYSNVCNIGSFEAIDHGVVTSADIMLDTPGTVDALERLRNYPWLSIGWHTHFWGTPVLGGENVPTLFDPARDGFRTDLDASDISFDEALAECRAQMELCVKILGRAPDVGGSMVSTDTPFGRALAQVHEEYLIVTDYMGTDLGTSQKIYSASDKWVDRKIFVRGLLEYCAPLRAEPLTPAGWTDSITALDRYDPIRFYIEDESHLLEVPEDSITVHAWHPGYVDYYVYRRGDHTPAAYCFKDIRTVDVHALCSPEVKEWLKCNRVELINMRDALYGTNEYQNHLRAIGSELAL</sequence>
<gene>
    <name evidence="6" type="ORF">KTH90_09250</name>
</gene>
<dbReference type="RefSeq" id="WP_158351106.1">
    <property type="nucleotide sequence ID" value="NZ_JAHQCX010000005.1"/>
</dbReference>
<keyword evidence="4" id="KW-0460">Magnesium</keyword>
<evidence type="ECO:0000256" key="2">
    <source>
        <dbReference type="ARBA" id="ARBA00022723"/>
    </source>
</evidence>
<dbReference type="InterPro" id="IPR006879">
    <property type="entry name" value="YdjC-like"/>
</dbReference>
<dbReference type="EMBL" id="JAHQCX010000005">
    <property type="protein sequence ID" value="MBU9726200.1"/>
    <property type="molecule type" value="Genomic_DNA"/>
</dbReference>
<protein>
    <submittedName>
        <fullName evidence="6">ChbG/HpnK family deacetylase</fullName>
    </submittedName>
</protein>
<dbReference type="PANTHER" id="PTHR31609">
    <property type="entry name" value="YDJC DEACETYLASE FAMILY MEMBER"/>
    <property type="match status" value="1"/>
</dbReference>
<name>A0ABS6K6Q9_9FIRM</name>
<organism evidence="6 7">
    <name type="scientific">Diplocloster modestus</name>
    <dbReference type="NCBI Taxonomy" id="2850322"/>
    <lineage>
        <taxon>Bacteria</taxon>
        <taxon>Bacillati</taxon>
        <taxon>Bacillota</taxon>
        <taxon>Clostridia</taxon>
        <taxon>Lachnospirales</taxon>
        <taxon>Lachnospiraceae</taxon>
        <taxon>Diplocloster</taxon>
    </lineage>
</organism>
<dbReference type="Gene3D" id="3.20.20.370">
    <property type="entry name" value="Glycoside hydrolase/deacetylase"/>
    <property type="match status" value="1"/>
</dbReference>
<keyword evidence="2" id="KW-0479">Metal-binding</keyword>
<dbReference type="PANTHER" id="PTHR31609:SF1">
    <property type="entry name" value="CARBOHYDRATE DEACETYLASE"/>
    <property type="match status" value="1"/>
</dbReference>
<keyword evidence="7" id="KW-1185">Reference proteome</keyword>
<dbReference type="Proteomes" id="UP001314681">
    <property type="component" value="Unassembled WGS sequence"/>
</dbReference>
<keyword evidence="3" id="KW-0378">Hydrolase</keyword>
<reference evidence="6 7" key="1">
    <citation type="submission" date="2021-06" db="EMBL/GenBank/DDBJ databases">
        <title>Description of novel taxa of the family Lachnospiraceae.</title>
        <authorList>
            <person name="Chaplin A.V."/>
            <person name="Sokolova S.R."/>
            <person name="Pikina A.P."/>
            <person name="Korzhanova M."/>
            <person name="Belova V."/>
            <person name="Korostin D."/>
            <person name="Efimov B.A."/>
        </authorList>
    </citation>
    <scope>NUCLEOTIDE SEQUENCE [LARGE SCALE GENOMIC DNA]</scope>
    <source>
        <strain evidence="6 7">ASD4241</strain>
    </source>
</reference>
<comment type="caution">
    <text evidence="6">The sequence shown here is derived from an EMBL/GenBank/DDBJ whole genome shotgun (WGS) entry which is preliminary data.</text>
</comment>
<dbReference type="Pfam" id="PF04794">
    <property type="entry name" value="YdjC"/>
    <property type="match status" value="1"/>
</dbReference>
<dbReference type="SUPFAM" id="SSF88713">
    <property type="entry name" value="Glycoside hydrolase/deacetylase"/>
    <property type="match status" value="1"/>
</dbReference>
<evidence type="ECO:0000313" key="6">
    <source>
        <dbReference type="EMBL" id="MBU9726200.1"/>
    </source>
</evidence>
<evidence type="ECO:0000256" key="5">
    <source>
        <dbReference type="ARBA" id="ARBA00023277"/>
    </source>
</evidence>
<evidence type="ECO:0000256" key="1">
    <source>
        <dbReference type="ARBA" id="ARBA00001946"/>
    </source>
</evidence>
<keyword evidence="5" id="KW-0119">Carbohydrate metabolism</keyword>
<evidence type="ECO:0000256" key="4">
    <source>
        <dbReference type="ARBA" id="ARBA00022842"/>
    </source>
</evidence>
<evidence type="ECO:0000313" key="7">
    <source>
        <dbReference type="Proteomes" id="UP001314681"/>
    </source>
</evidence>
<comment type="cofactor">
    <cofactor evidence="1">
        <name>Mg(2+)</name>
        <dbReference type="ChEBI" id="CHEBI:18420"/>
    </cofactor>
</comment>
<accession>A0ABS6K6Q9</accession>
<evidence type="ECO:0000256" key="3">
    <source>
        <dbReference type="ARBA" id="ARBA00022801"/>
    </source>
</evidence>
<dbReference type="InterPro" id="IPR011330">
    <property type="entry name" value="Glyco_hydro/deAcase_b/a-brl"/>
</dbReference>